<protein>
    <submittedName>
        <fullName evidence="3">Uncharacterized protein</fullName>
    </submittedName>
</protein>
<feature type="compositionally biased region" description="Low complexity" evidence="1">
    <location>
        <begin position="19"/>
        <end position="33"/>
    </location>
</feature>
<keyword evidence="4" id="KW-1185">Reference proteome</keyword>
<feature type="region of interest" description="Disordered" evidence="1">
    <location>
        <begin position="19"/>
        <end position="47"/>
    </location>
</feature>
<feature type="region of interest" description="Disordered" evidence="1">
    <location>
        <begin position="90"/>
        <end position="147"/>
    </location>
</feature>
<evidence type="ECO:0000256" key="1">
    <source>
        <dbReference type="SAM" id="MobiDB-lite"/>
    </source>
</evidence>
<sequence>MSRRSDNSSSSFLGSGLLRRSRLSGRSGRPSGRLSDRTSGEGGGLLSSLRTPLVRFRFLRLRRLSAFLRLATIVGSSNISTSLLPGIDLSDRMRLKNKRKRRRRPAVPRGASSTTGDSSIAQTDEDDNEPAHDQGLQAPWDYREEQG</sequence>
<proteinExistence type="predicted"/>
<name>A0A6H5G126_9HEMI</name>
<feature type="compositionally biased region" description="Polar residues" evidence="1">
    <location>
        <begin position="111"/>
        <end position="122"/>
    </location>
</feature>
<keyword evidence="2" id="KW-0812">Transmembrane</keyword>
<organism evidence="3 4">
    <name type="scientific">Nesidiocoris tenuis</name>
    <dbReference type="NCBI Taxonomy" id="355587"/>
    <lineage>
        <taxon>Eukaryota</taxon>
        <taxon>Metazoa</taxon>
        <taxon>Ecdysozoa</taxon>
        <taxon>Arthropoda</taxon>
        <taxon>Hexapoda</taxon>
        <taxon>Insecta</taxon>
        <taxon>Pterygota</taxon>
        <taxon>Neoptera</taxon>
        <taxon>Paraneoptera</taxon>
        <taxon>Hemiptera</taxon>
        <taxon>Heteroptera</taxon>
        <taxon>Panheteroptera</taxon>
        <taxon>Cimicomorpha</taxon>
        <taxon>Miridae</taxon>
        <taxon>Dicyphina</taxon>
        <taxon>Nesidiocoris</taxon>
    </lineage>
</organism>
<dbReference type="Proteomes" id="UP000479000">
    <property type="component" value="Unassembled WGS sequence"/>
</dbReference>
<gene>
    <name evidence="3" type="ORF">NTEN_LOCUS2246</name>
</gene>
<accession>A0A6H5G126</accession>
<feature type="compositionally biased region" description="Basic residues" evidence="1">
    <location>
        <begin position="95"/>
        <end position="106"/>
    </location>
</feature>
<evidence type="ECO:0000313" key="4">
    <source>
        <dbReference type="Proteomes" id="UP000479000"/>
    </source>
</evidence>
<dbReference type="EMBL" id="CADCXU010003307">
    <property type="protein sequence ID" value="CAA9995455.1"/>
    <property type="molecule type" value="Genomic_DNA"/>
</dbReference>
<keyword evidence="2" id="KW-0472">Membrane</keyword>
<dbReference type="AlphaFoldDB" id="A0A6H5G126"/>
<keyword evidence="2" id="KW-1133">Transmembrane helix</keyword>
<evidence type="ECO:0000256" key="2">
    <source>
        <dbReference type="SAM" id="Phobius"/>
    </source>
</evidence>
<reference evidence="3 4" key="1">
    <citation type="submission" date="2020-02" db="EMBL/GenBank/DDBJ databases">
        <authorList>
            <person name="Ferguson B K."/>
        </authorList>
    </citation>
    <scope>NUCLEOTIDE SEQUENCE [LARGE SCALE GENOMIC DNA]</scope>
</reference>
<evidence type="ECO:0000313" key="3">
    <source>
        <dbReference type="EMBL" id="CAA9995455.1"/>
    </source>
</evidence>
<feature type="transmembrane region" description="Helical" evidence="2">
    <location>
        <begin position="66"/>
        <end position="87"/>
    </location>
</feature>